<gene>
    <name evidence="3" type="ORF">ABL78_2809</name>
</gene>
<accession>A0A0N1PD89</accession>
<feature type="compositionally biased region" description="Polar residues" evidence="2">
    <location>
        <begin position="726"/>
        <end position="738"/>
    </location>
</feature>
<feature type="region of interest" description="Disordered" evidence="2">
    <location>
        <begin position="396"/>
        <end position="444"/>
    </location>
</feature>
<name>A0A0N1PD89_LEPSE</name>
<evidence type="ECO:0008006" key="5">
    <source>
        <dbReference type="Google" id="ProtNLM"/>
    </source>
</evidence>
<feature type="compositionally biased region" description="Basic and acidic residues" evidence="2">
    <location>
        <begin position="422"/>
        <end position="444"/>
    </location>
</feature>
<reference evidence="3 4" key="1">
    <citation type="journal article" date="2015" name="PLoS Pathog.">
        <title>Leptomonas seymouri: Adaptations to the Dixenous Life Cycle Analyzed by Genome Sequencing, Transcriptome Profiling and Co-infection with Leishmania donovani.</title>
        <authorList>
            <person name="Kraeva N."/>
            <person name="Butenko A."/>
            <person name="Hlavacova J."/>
            <person name="Kostygov A."/>
            <person name="Myskova J."/>
            <person name="Grybchuk D."/>
            <person name="Lestinova T."/>
            <person name="Votypka J."/>
            <person name="Volf P."/>
            <person name="Opperdoes F."/>
            <person name="Flegontov P."/>
            <person name="Lukes J."/>
            <person name="Yurchenko V."/>
        </authorList>
    </citation>
    <scope>NUCLEOTIDE SEQUENCE [LARGE SCALE GENOMIC DNA]</scope>
    <source>
        <strain evidence="3 4">ATCC 30220</strain>
    </source>
</reference>
<dbReference type="OrthoDB" id="264966at2759"/>
<dbReference type="EMBL" id="LJSK01000061">
    <property type="protein sequence ID" value="KPI88122.1"/>
    <property type="molecule type" value="Genomic_DNA"/>
</dbReference>
<feature type="coiled-coil region" evidence="1">
    <location>
        <begin position="327"/>
        <end position="383"/>
    </location>
</feature>
<sequence length="754" mass="80809">MPRETHILRFKVVTVECSSLPNGQQYTIMYHRGSTNRSTPCYTAQNGVINFAAMPEGAAVLHFKSGHSGCRFAPKYIHFMIEEYTRGMPRRLVGETELDVAQVLKGYSSAGADVLTAVFRLYGTTAKMKVAVLVYPDNAPPLSFDGLIDPADIAAPPPPQTVKVMNRGEAMMILMGLETLLERRRSMEATGKRAPQSYEEKKLAELEERRKTLVGSEGLATEVVKTRCEEVVAVQFTALARKCRNNFVGQVAAYLREMALRSGEEFSSEDADKVDAATAQEQLNRVNRSIDDAHAQRQKLEEEQIALGRIQHKVDVTQELCVNLNKIEALDAKLKLLEQSRDALAAAVQKRAAKKDTELSREVAAIKARIEVLQGEQEQMKKKITHMVTVASGHVVKWARSKNPPEPEVASNERSGAMPRSTVDDLFKDAGKPARSKESQLLDDVQRRQVVAALKGLQASAPPPTASSPTSASSSSGHRTPRDLFAGQEGLPSMGDFSSAVNTQKRETGEAAKKSEAPKKPVHEDPLKPSGLGMDMFTAQPASAASSSTKGVPSMNDFARPSFATSQPMFDLSAMGQSEPLRSTVTGGQDASPGFVLEPQRAEPVLAGPPAPPAATVAPAYNKNDDPYYDEMDDFTVPPDADNNNPYAAVEITGGFPGFGDPTTASSPLSTNAAASLSPAAGFTATRPTFDFGPSGGLHDDAGSMGGGMSANPPAPAAFSFVGASDVSSTANRDTSNDGPYRGVRNLPSYNFGG</sequence>
<evidence type="ECO:0000256" key="1">
    <source>
        <dbReference type="SAM" id="Coils"/>
    </source>
</evidence>
<dbReference type="Proteomes" id="UP000038009">
    <property type="component" value="Unassembled WGS sequence"/>
</dbReference>
<dbReference type="AlphaFoldDB" id="A0A0N1PD89"/>
<evidence type="ECO:0000313" key="4">
    <source>
        <dbReference type="Proteomes" id="UP000038009"/>
    </source>
</evidence>
<dbReference type="OMA" id="EVIKTRC"/>
<feature type="region of interest" description="Disordered" evidence="2">
    <location>
        <begin position="691"/>
        <end position="754"/>
    </location>
</feature>
<evidence type="ECO:0000256" key="2">
    <source>
        <dbReference type="SAM" id="MobiDB-lite"/>
    </source>
</evidence>
<dbReference type="VEuPathDB" id="TriTrypDB:Lsey_0061_0240"/>
<feature type="compositionally biased region" description="Basic and acidic residues" evidence="2">
    <location>
        <begin position="504"/>
        <end position="527"/>
    </location>
</feature>
<protein>
    <recommendedName>
        <fullName evidence="5">C2 NT-type domain-containing protein</fullName>
    </recommendedName>
</protein>
<feature type="compositionally biased region" description="Low complexity" evidence="2">
    <location>
        <begin position="467"/>
        <end position="476"/>
    </location>
</feature>
<organism evidence="3 4">
    <name type="scientific">Leptomonas seymouri</name>
    <dbReference type="NCBI Taxonomy" id="5684"/>
    <lineage>
        <taxon>Eukaryota</taxon>
        <taxon>Discoba</taxon>
        <taxon>Euglenozoa</taxon>
        <taxon>Kinetoplastea</taxon>
        <taxon>Metakinetoplastina</taxon>
        <taxon>Trypanosomatida</taxon>
        <taxon>Trypanosomatidae</taxon>
        <taxon>Leishmaniinae</taxon>
        <taxon>Leptomonas</taxon>
    </lineage>
</organism>
<comment type="caution">
    <text evidence="3">The sequence shown here is derived from an EMBL/GenBank/DDBJ whole genome shotgun (WGS) entry which is preliminary data.</text>
</comment>
<feature type="coiled-coil region" evidence="1">
    <location>
        <begin position="276"/>
        <end position="303"/>
    </location>
</feature>
<evidence type="ECO:0000313" key="3">
    <source>
        <dbReference type="EMBL" id="KPI88122.1"/>
    </source>
</evidence>
<proteinExistence type="predicted"/>
<feature type="region of interest" description="Disordered" evidence="2">
    <location>
        <begin position="456"/>
        <end position="535"/>
    </location>
</feature>
<keyword evidence="1" id="KW-0175">Coiled coil</keyword>
<keyword evidence="4" id="KW-1185">Reference proteome</keyword>